<keyword evidence="1" id="KW-1133">Transmembrane helix</keyword>
<sequence>MAFKARRIHYVDKVRGNSKTALLAAMIDEPKATRGGRHYIQPPEPPSLQLNIVPGYLTNSLHPSLKQPSAVTFAVAVLIFSFASTTIHHLHDRDPFQNRILSLCVLLAVASVQLSSRALADTFEKLRTILPVSIMAGLWLSATLHWVIKRFDVGSPIDDALDEQQIAIHLLDEKDGSNIIE</sequence>
<dbReference type="Proteomes" id="UP000664521">
    <property type="component" value="Unassembled WGS sequence"/>
</dbReference>
<feature type="transmembrane region" description="Helical" evidence="1">
    <location>
        <begin position="128"/>
        <end position="148"/>
    </location>
</feature>
<feature type="transmembrane region" description="Helical" evidence="1">
    <location>
        <begin position="96"/>
        <end position="116"/>
    </location>
</feature>
<dbReference type="EMBL" id="CAJPDS010000017">
    <property type="protein sequence ID" value="CAF9916026.1"/>
    <property type="molecule type" value="Genomic_DNA"/>
</dbReference>
<comment type="caution">
    <text evidence="2">The sequence shown here is derived from an EMBL/GenBank/DDBJ whole genome shotgun (WGS) entry which is preliminary data.</text>
</comment>
<accession>A0A8H3F870</accession>
<gene>
    <name evidence="2" type="ORF">HETSPECPRED_002730</name>
</gene>
<evidence type="ECO:0000313" key="2">
    <source>
        <dbReference type="EMBL" id="CAF9916026.1"/>
    </source>
</evidence>
<evidence type="ECO:0000256" key="1">
    <source>
        <dbReference type="SAM" id="Phobius"/>
    </source>
</evidence>
<proteinExistence type="predicted"/>
<protein>
    <submittedName>
        <fullName evidence="2">Uncharacterized protein</fullName>
    </submittedName>
</protein>
<keyword evidence="3" id="KW-1185">Reference proteome</keyword>
<name>A0A8H3F870_9LECA</name>
<keyword evidence="1" id="KW-0812">Transmembrane</keyword>
<organism evidence="2 3">
    <name type="scientific">Heterodermia speciosa</name>
    <dbReference type="NCBI Taxonomy" id="116794"/>
    <lineage>
        <taxon>Eukaryota</taxon>
        <taxon>Fungi</taxon>
        <taxon>Dikarya</taxon>
        <taxon>Ascomycota</taxon>
        <taxon>Pezizomycotina</taxon>
        <taxon>Lecanoromycetes</taxon>
        <taxon>OSLEUM clade</taxon>
        <taxon>Lecanoromycetidae</taxon>
        <taxon>Caliciales</taxon>
        <taxon>Physciaceae</taxon>
        <taxon>Heterodermia</taxon>
    </lineage>
</organism>
<feature type="transmembrane region" description="Helical" evidence="1">
    <location>
        <begin position="70"/>
        <end position="90"/>
    </location>
</feature>
<reference evidence="2" key="1">
    <citation type="submission" date="2021-03" db="EMBL/GenBank/DDBJ databases">
        <authorList>
            <person name="Tagirdzhanova G."/>
        </authorList>
    </citation>
    <scope>NUCLEOTIDE SEQUENCE</scope>
</reference>
<dbReference type="AlphaFoldDB" id="A0A8H3F870"/>
<keyword evidence="1" id="KW-0472">Membrane</keyword>
<evidence type="ECO:0000313" key="3">
    <source>
        <dbReference type="Proteomes" id="UP000664521"/>
    </source>
</evidence>